<dbReference type="EMBL" id="CP011502">
    <property type="protein sequence ID" value="ALX03346.1"/>
    <property type="molecule type" value="Genomic_DNA"/>
</dbReference>
<dbReference type="PATRIC" id="fig|2041.4.peg.172"/>
<dbReference type="Proteomes" id="UP000067689">
    <property type="component" value="Chromosome"/>
</dbReference>
<evidence type="ECO:0000313" key="2">
    <source>
        <dbReference type="Proteomes" id="UP000067689"/>
    </source>
</evidence>
<dbReference type="Pfam" id="PF16262">
    <property type="entry name" value="DUF4916"/>
    <property type="match status" value="1"/>
</dbReference>
<keyword evidence="2" id="KW-1185">Reference proteome</keyword>
<evidence type="ECO:0000313" key="1">
    <source>
        <dbReference type="EMBL" id="ALX03346.1"/>
    </source>
</evidence>
<name>A0A0U4D554_9ACTN</name>
<dbReference type="InterPro" id="IPR032582">
    <property type="entry name" value="DUF4916"/>
</dbReference>
<organism evidence="1 2">
    <name type="scientific">Aeromicrobium erythreum</name>
    <dbReference type="NCBI Taxonomy" id="2041"/>
    <lineage>
        <taxon>Bacteria</taxon>
        <taxon>Bacillati</taxon>
        <taxon>Actinomycetota</taxon>
        <taxon>Actinomycetes</taxon>
        <taxon>Propionibacteriales</taxon>
        <taxon>Nocardioidaceae</taxon>
        <taxon>Aeromicrobium</taxon>
    </lineage>
</organism>
<protein>
    <submittedName>
        <fullName evidence="1">ADP-ribose pyrophosphatase</fullName>
    </submittedName>
</protein>
<dbReference type="AlphaFoldDB" id="A0A0U4D554"/>
<dbReference type="STRING" id="2041.AERYTH_00840"/>
<dbReference type="SUPFAM" id="SSF55811">
    <property type="entry name" value="Nudix"/>
    <property type="match status" value="1"/>
</dbReference>
<sequence length="187" mass="20328">MREDVAMASVRTPDPNPGWLSEIALEETRSRVPILYVEGIPVRVDSHGRVEHVGLLLRGSATTGAMSRTFVSGRVTHGESVRDALLRNLEKDLGPTAFPQLPSSIVPFTVAEYFPLPGVAPLHDARQHAVALVYVVPVTGECNPRQDALELTWMTPQEVLSPLVLDEMEGGRGTLVRQALAYLGALD</sequence>
<dbReference type="InterPro" id="IPR015797">
    <property type="entry name" value="NUDIX_hydrolase-like_dom_sf"/>
</dbReference>
<proteinExistence type="predicted"/>
<dbReference type="OrthoDB" id="3266865at2"/>
<gene>
    <name evidence="1" type="ORF">AERYTH_00840</name>
</gene>
<dbReference type="Gene3D" id="3.90.79.10">
    <property type="entry name" value="Nucleoside Triphosphate Pyrophosphohydrolase"/>
    <property type="match status" value="1"/>
</dbReference>
<dbReference type="KEGG" id="aer:AERYTH_00840"/>
<reference evidence="1 2" key="1">
    <citation type="journal article" date="1991" name="Int. J. Syst. Bacteriol.">
        <title>Description of the erythromycin-producing bacterium Arthrobacter sp. strain NRRL B-3381 as Aeromicrobium erythreum gen. nov., sp. nov.</title>
        <authorList>
            <person name="Miller E.S."/>
            <person name="Woese C.R."/>
            <person name="Brenner S."/>
        </authorList>
    </citation>
    <scope>NUCLEOTIDE SEQUENCE [LARGE SCALE GENOMIC DNA]</scope>
    <source>
        <strain evidence="1 2">AR18</strain>
    </source>
</reference>
<accession>A0A0U4D554</accession>